<accession>A0A0F7L3K7</accession>
<name>A0A0F7L3K7_9VIRU</name>
<evidence type="ECO:0000313" key="1">
    <source>
        <dbReference type="EMBL" id="AKH46490.1"/>
    </source>
</evidence>
<dbReference type="EMBL" id="KR029584">
    <property type="protein sequence ID" value="AKH46490.1"/>
    <property type="molecule type" value="Genomic_DNA"/>
</dbReference>
<proteinExistence type="predicted"/>
<sequence length="59" mass="6688">MQKQPHIKKSTRVMIFNTNSKKQSVSSYPASIFPEPFLFSKKGCVHLYEVNGLVMGVTK</sequence>
<reference evidence="1" key="1">
    <citation type="journal article" date="2015" name="Front. Microbiol.">
        <title>Combining genomic sequencing methods to explore viral diversity and reveal potential virus-host interactions.</title>
        <authorList>
            <person name="Chow C.E."/>
            <person name="Winget D.M."/>
            <person name="White R.A.III."/>
            <person name="Hallam S.J."/>
            <person name="Suttle C.A."/>
        </authorList>
    </citation>
    <scope>NUCLEOTIDE SEQUENCE</scope>
    <source>
        <strain evidence="1">Anoxic3_9</strain>
    </source>
</reference>
<protein>
    <submittedName>
        <fullName evidence="1">Uncharacterized protein</fullName>
    </submittedName>
</protein>
<reference evidence="1" key="2">
    <citation type="submission" date="2015-03" db="EMBL/GenBank/DDBJ databases">
        <authorList>
            <person name="Chow C.-E.T."/>
            <person name="Winget D.M."/>
            <person name="White R.A.III."/>
            <person name="Hallam S.J."/>
            <person name="Suttle C.A."/>
        </authorList>
    </citation>
    <scope>NUCLEOTIDE SEQUENCE</scope>
    <source>
        <strain evidence="1">Anoxic3_9</strain>
    </source>
</reference>
<organism evidence="1">
    <name type="scientific">uncultured marine virus</name>
    <dbReference type="NCBI Taxonomy" id="186617"/>
    <lineage>
        <taxon>Viruses</taxon>
        <taxon>environmental samples</taxon>
    </lineage>
</organism>